<proteinExistence type="inferred from homology"/>
<evidence type="ECO:0000256" key="5">
    <source>
        <dbReference type="ARBA" id="ARBA00013198"/>
    </source>
</evidence>
<evidence type="ECO:0000256" key="1">
    <source>
        <dbReference type="ARBA" id="ARBA00000832"/>
    </source>
</evidence>
<feature type="domain" description="Glucosamine/galactosamine-6-phosphate isomerase" evidence="8">
    <location>
        <begin position="10"/>
        <end position="219"/>
    </location>
</feature>
<keyword evidence="10" id="KW-1185">Reference proteome</keyword>
<dbReference type="InterPro" id="IPR005900">
    <property type="entry name" value="6-phosphogluconolactonase_DevB"/>
</dbReference>
<evidence type="ECO:0000256" key="4">
    <source>
        <dbReference type="ARBA" id="ARBA00010662"/>
    </source>
</evidence>
<keyword evidence="7" id="KW-0378">Hydrolase</keyword>
<dbReference type="UniPathway" id="UPA00115">
    <property type="reaction ID" value="UER00409"/>
</dbReference>
<organism evidence="9 10">
    <name type="scientific">Breoghania corrubedonensis</name>
    <dbReference type="NCBI Taxonomy" id="665038"/>
    <lineage>
        <taxon>Bacteria</taxon>
        <taxon>Pseudomonadati</taxon>
        <taxon>Pseudomonadota</taxon>
        <taxon>Alphaproteobacteria</taxon>
        <taxon>Hyphomicrobiales</taxon>
        <taxon>Stappiaceae</taxon>
        <taxon>Breoghania</taxon>
    </lineage>
</organism>
<evidence type="ECO:0000256" key="2">
    <source>
        <dbReference type="ARBA" id="ARBA00002681"/>
    </source>
</evidence>
<dbReference type="NCBIfam" id="TIGR01198">
    <property type="entry name" value="pgl"/>
    <property type="match status" value="1"/>
</dbReference>
<sequence length="227" mass="23857">MSPKIIEYPSREALSEGVAGLVARRLRTLVDERGIARIAVPGGTTPGAMLERLGRERLDWEKVVVTLTDERWVPTTEPRSNQKLLAETLFAGPAAAATFSPLYGGTAEPAGSLPAVAAGLEQTALPLDIAVLGMGADMHTASLFPGSVGLHEALAEDAPVVVAIRTGDQPEPRVTLSARVLRGAGERHILITGTAKREALQRALAATDPLQAPIRAVLEGATVHFAE</sequence>
<dbReference type="InterPro" id="IPR006148">
    <property type="entry name" value="Glc/Gal-6P_isomerase"/>
</dbReference>
<name>A0A2T5VGX4_9HYPH</name>
<dbReference type="GO" id="GO:0017057">
    <property type="term" value="F:6-phosphogluconolactonase activity"/>
    <property type="evidence" value="ECO:0007669"/>
    <property type="project" value="UniProtKB-UniRule"/>
</dbReference>
<dbReference type="AlphaFoldDB" id="A0A2T5VGX4"/>
<dbReference type="GO" id="GO:0006098">
    <property type="term" value="P:pentose-phosphate shunt"/>
    <property type="evidence" value="ECO:0007669"/>
    <property type="project" value="UniProtKB-UniPathway"/>
</dbReference>
<protein>
    <recommendedName>
        <fullName evidence="6 7">6-phosphogluconolactonase</fullName>
        <shortName evidence="7">6PGL</shortName>
        <ecNumber evidence="5 7">3.1.1.31</ecNumber>
    </recommendedName>
</protein>
<dbReference type="CDD" id="cd01400">
    <property type="entry name" value="6PGL"/>
    <property type="match status" value="1"/>
</dbReference>
<evidence type="ECO:0000313" key="10">
    <source>
        <dbReference type="Proteomes" id="UP000244081"/>
    </source>
</evidence>
<evidence type="ECO:0000256" key="6">
    <source>
        <dbReference type="ARBA" id="ARBA00020337"/>
    </source>
</evidence>
<dbReference type="OrthoDB" id="9810967at2"/>
<dbReference type="InterPro" id="IPR037171">
    <property type="entry name" value="NagB/RpiA_transferase-like"/>
</dbReference>
<dbReference type="Proteomes" id="UP000244081">
    <property type="component" value="Unassembled WGS sequence"/>
</dbReference>
<reference evidence="9 10" key="1">
    <citation type="submission" date="2018-04" db="EMBL/GenBank/DDBJ databases">
        <title>Genomic Encyclopedia of Archaeal and Bacterial Type Strains, Phase II (KMG-II): from individual species to whole genera.</title>
        <authorList>
            <person name="Goeker M."/>
        </authorList>
    </citation>
    <scope>NUCLEOTIDE SEQUENCE [LARGE SCALE GENOMIC DNA]</scope>
    <source>
        <strain evidence="9 10">DSM 23382</strain>
    </source>
</reference>
<dbReference type="SUPFAM" id="SSF100950">
    <property type="entry name" value="NagB/RpiA/CoA transferase-like"/>
    <property type="match status" value="1"/>
</dbReference>
<dbReference type="GO" id="GO:0005975">
    <property type="term" value="P:carbohydrate metabolic process"/>
    <property type="evidence" value="ECO:0007669"/>
    <property type="project" value="UniProtKB-UniRule"/>
</dbReference>
<evidence type="ECO:0000313" key="9">
    <source>
        <dbReference type="EMBL" id="PTW62999.1"/>
    </source>
</evidence>
<comment type="similarity">
    <text evidence="4 7">Belongs to the glucosamine/galactosamine-6-phosphate isomerase family. 6-phosphogluconolactonase subfamily.</text>
</comment>
<comment type="caution">
    <text evidence="9">The sequence shown here is derived from an EMBL/GenBank/DDBJ whole genome shotgun (WGS) entry which is preliminary data.</text>
</comment>
<comment type="pathway">
    <text evidence="3 7">Carbohydrate degradation; pentose phosphate pathway; D-ribulose 5-phosphate from D-glucose 6-phosphate (oxidative stage): step 2/3.</text>
</comment>
<gene>
    <name evidence="7" type="primary">pgl</name>
    <name evidence="9" type="ORF">C8N35_1011048</name>
</gene>
<dbReference type="Gene3D" id="3.40.50.1360">
    <property type="match status" value="1"/>
</dbReference>
<dbReference type="InterPro" id="IPR039104">
    <property type="entry name" value="6PGL"/>
</dbReference>
<dbReference type="PANTHER" id="PTHR11054:SF0">
    <property type="entry name" value="6-PHOSPHOGLUCONOLACTONASE"/>
    <property type="match status" value="1"/>
</dbReference>
<dbReference type="EMBL" id="QAYG01000001">
    <property type="protein sequence ID" value="PTW62999.1"/>
    <property type="molecule type" value="Genomic_DNA"/>
</dbReference>
<evidence type="ECO:0000259" key="8">
    <source>
        <dbReference type="Pfam" id="PF01182"/>
    </source>
</evidence>
<dbReference type="Pfam" id="PF01182">
    <property type="entry name" value="Glucosamine_iso"/>
    <property type="match status" value="1"/>
</dbReference>
<dbReference type="PANTHER" id="PTHR11054">
    <property type="entry name" value="6-PHOSPHOGLUCONOLACTONASE"/>
    <property type="match status" value="1"/>
</dbReference>
<evidence type="ECO:0000256" key="3">
    <source>
        <dbReference type="ARBA" id="ARBA00004961"/>
    </source>
</evidence>
<evidence type="ECO:0000256" key="7">
    <source>
        <dbReference type="RuleBase" id="RU365095"/>
    </source>
</evidence>
<comment type="catalytic activity">
    <reaction evidence="1 7">
        <text>6-phospho-D-glucono-1,5-lactone + H2O = 6-phospho-D-gluconate + H(+)</text>
        <dbReference type="Rhea" id="RHEA:12556"/>
        <dbReference type="ChEBI" id="CHEBI:15377"/>
        <dbReference type="ChEBI" id="CHEBI:15378"/>
        <dbReference type="ChEBI" id="CHEBI:57955"/>
        <dbReference type="ChEBI" id="CHEBI:58759"/>
        <dbReference type="EC" id="3.1.1.31"/>
    </reaction>
</comment>
<dbReference type="EC" id="3.1.1.31" evidence="5 7"/>
<accession>A0A2T5VGX4</accession>
<comment type="function">
    <text evidence="2 7">Hydrolysis of 6-phosphogluconolactone to 6-phosphogluconate.</text>
</comment>
<dbReference type="RefSeq" id="WP_107988489.1">
    <property type="nucleotide sequence ID" value="NZ_QAYG01000001.1"/>
</dbReference>